<dbReference type="InterPro" id="IPR036291">
    <property type="entry name" value="NAD(P)-bd_dom_sf"/>
</dbReference>
<dbReference type="PRINTS" id="PR00080">
    <property type="entry name" value="SDRFAMILY"/>
</dbReference>
<dbReference type="EMBL" id="JASTZU010000027">
    <property type="protein sequence ID" value="MDL4840453.1"/>
    <property type="molecule type" value="Genomic_DNA"/>
</dbReference>
<dbReference type="PANTHER" id="PTHR24321">
    <property type="entry name" value="DEHYDROGENASES, SHORT CHAIN"/>
    <property type="match status" value="1"/>
</dbReference>
<dbReference type="Gene3D" id="3.40.50.720">
    <property type="entry name" value="NAD(P)-binding Rossmann-like Domain"/>
    <property type="match status" value="1"/>
</dbReference>
<sequence length="250" mass="27297">MNFQKKVVIVTGAGNGIGKAIAVEYAKAGAYVVIADNDDKAANQTLDLIQLTQIGKGVFIKTDIRNYDEVTHLMKETFNQFGRIDILVNNAGVSRFKSMYELTLEDWDDVLNTNLRGTFLCAKAAAAYIRSNKAGGSIVNIASTRAFMSEKNSEAYAASKGGITALTHALSISLQDDQITVNAISPGWIETGDYADLRTIDHKQHPSNRVGTPEDIARACLFLTNPDNNFITGENLIVDGGMTRKMIYEH</sequence>
<evidence type="ECO:0000313" key="4">
    <source>
        <dbReference type="Proteomes" id="UP001235343"/>
    </source>
</evidence>
<gene>
    <name evidence="3" type="ORF">QQS35_08345</name>
</gene>
<dbReference type="NCBIfam" id="NF005559">
    <property type="entry name" value="PRK07231.1"/>
    <property type="match status" value="1"/>
</dbReference>
<dbReference type="SUPFAM" id="SSF51735">
    <property type="entry name" value="NAD(P)-binding Rossmann-fold domains"/>
    <property type="match status" value="1"/>
</dbReference>
<comment type="similarity">
    <text evidence="1">Belongs to the short-chain dehydrogenases/reductases (SDR) family.</text>
</comment>
<dbReference type="PROSITE" id="PS00061">
    <property type="entry name" value="ADH_SHORT"/>
    <property type="match status" value="1"/>
</dbReference>
<protein>
    <submittedName>
        <fullName evidence="3">SDR family oxidoreductase</fullName>
    </submittedName>
</protein>
<comment type="caution">
    <text evidence="3">The sequence shown here is derived from an EMBL/GenBank/DDBJ whole genome shotgun (WGS) entry which is preliminary data.</text>
</comment>
<organism evidence="3 4">
    <name type="scientific">Aquibacillus rhizosphaerae</name>
    <dbReference type="NCBI Taxonomy" id="3051431"/>
    <lineage>
        <taxon>Bacteria</taxon>
        <taxon>Bacillati</taxon>
        <taxon>Bacillota</taxon>
        <taxon>Bacilli</taxon>
        <taxon>Bacillales</taxon>
        <taxon>Bacillaceae</taxon>
        <taxon>Aquibacillus</taxon>
    </lineage>
</organism>
<accession>A0ABT7L3K4</accession>
<dbReference type="PANTHER" id="PTHR24321:SF8">
    <property type="entry name" value="ESTRADIOL 17-BETA-DEHYDROGENASE 8-RELATED"/>
    <property type="match status" value="1"/>
</dbReference>
<evidence type="ECO:0000256" key="2">
    <source>
        <dbReference type="ARBA" id="ARBA00023002"/>
    </source>
</evidence>
<dbReference type="InterPro" id="IPR002347">
    <property type="entry name" value="SDR_fam"/>
</dbReference>
<keyword evidence="2" id="KW-0560">Oxidoreductase</keyword>
<dbReference type="Proteomes" id="UP001235343">
    <property type="component" value="Unassembled WGS sequence"/>
</dbReference>
<dbReference type="RefSeq" id="WP_285931502.1">
    <property type="nucleotide sequence ID" value="NZ_JASTZU010000027.1"/>
</dbReference>
<reference evidence="3 4" key="1">
    <citation type="submission" date="2023-06" db="EMBL/GenBank/DDBJ databases">
        <title>Aquibacillus rhizosphaerae LR5S19.</title>
        <authorList>
            <person name="Sun J.-Q."/>
        </authorList>
    </citation>
    <scope>NUCLEOTIDE SEQUENCE [LARGE SCALE GENOMIC DNA]</scope>
    <source>
        <strain evidence="3 4">LR5S19</strain>
    </source>
</reference>
<keyword evidence="4" id="KW-1185">Reference proteome</keyword>
<dbReference type="InterPro" id="IPR020904">
    <property type="entry name" value="Sc_DH/Rdtase_CS"/>
</dbReference>
<name>A0ABT7L3K4_9BACI</name>
<dbReference type="PRINTS" id="PR00081">
    <property type="entry name" value="GDHRDH"/>
</dbReference>
<proteinExistence type="inferred from homology"/>
<evidence type="ECO:0000313" key="3">
    <source>
        <dbReference type="EMBL" id="MDL4840453.1"/>
    </source>
</evidence>
<dbReference type="Pfam" id="PF13561">
    <property type="entry name" value="adh_short_C2"/>
    <property type="match status" value="1"/>
</dbReference>
<evidence type="ECO:0000256" key="1">
    <source>
        <dbReference type="ARBA" id="ARBA00006484"/>
    </source>
</evidence>